<evidence type="ECO:0000256" key="14">
    <source>
        <dbReference type="RuleBase" id="RU000461"/>
    </source>
</evidence>
<feature type="transmembrane region" description="Helical" evidence="15">
    <location>
        <begin position="12"/>
        <end position="29"/>
    </location>
</feature>
<dbReference type="InterPro" id="IPR001128">
    <property type="entry name" value="Cyt_P450"/>
</dbReference>
<keyword evidence="15" id="KW-0812">Transmembrane</keyword>
<dbReference type="Gene3D" id="1.10.630.10">
    <property type="entry name" value="Cytochrome P450"/>
    <property type="match status" value="1"/>
</dbReference>
<dbReference type="AlphaFoldDB" id="A0A670I269"/>
<keyword evidence="8" id="KW-0492">Microsome</keyword>
<dbReference type="GO" id="GO:0020037">
    <property type="term" value="F:heme binding"/>
    <property type="evidence" value="ECO:0007669"/>
    <property type="project" value="InterPro"/>
</dbReference>
<dbReference type="GeneID" id="114598918"/>
<keyword evidence="15" id="KW-1133">Transmembrane helix</keyword>
<evidence type="ECO:0000256" key="1">
    <source>
        <dbReference type="ARBA" id="ARBA00001971"/>
    </source>
</evidence>
<keyword evidence="6 13" id="KW-0479">Metal-binding</keyword>
<comment type="similarity">
    <text evidence="4 14">Belongs to the cytochrome P450 family.</text>
</comment>
<evidence type="ECO:0000256" key="8">
    <source>
        <dbReference type="ARBA" id="ARBA00022848"/>
    </source>
</evidence>
<evidence type="ECO:0000256" key="5">
    <source>
        <dbReference type="ARBA" id="ARBA00022617"/>
    </source>
</evidence>
<accession>A0A670I269</accession>
<evidence type="ECO:0000256" key="9">
    <source>
        <dbReference type="ARBA" id="ARBA00023002"/>
    </source>
</evidence>
<evidence type="ECO:0000256" key="11">
    <source>
        <dbReference type="ARBA" id="ARBA00023033"/>
    </source>
</evidence>
<keyword evidence="7" id="KW-0256">Endoplasmic reticulum</keyword>
<reference evidence="16" key="3">
    <citation type="submission" date="2025-09" db="UniProtKB">
        <authorList>
            <consortium name="Ensembl"/>
        </authorList>
    </citation>
    <scope>IDENTIFICATION</scope>
</reference>
<dbReference type="SUPFAM" id="SSF48264">
    <property type="entry name" value="Cytochrome P450"/>
    <property type="match status" value="1"/>
</dbReference>
<dbReference type="PROSITE" id="PS00086">
    <property type="entry name" value="CYTOCHROME_P450"/>
    <property type="match status" value="1"/>
</dbReference>
<dbReference type="GO" id="GO:0006805">
    <property type="term" value="P:xenobiotic metabolic process"/>
    <property type="evidence" value="ECO:0007669"/>
    <property type="project" value="TreeGrafter"/>
</dbReference>
<evidence type="ECO:0000256" key="6">
    <source>
        <dbReference type="ARBA" id="ARBA00022723"/>
    </source>
</evidence>
<reference evidence="16 17" key="1">
    <citation type="journal article" date="2019" name="Proc. Natl. Acad. Sci. U.S.A.">
        <title>Regulatory changes in pterin and carotenoid genes underlie balanced color polymorphisms in the wall lizard.</title>
        <authorList>
            <person name="Andrade P."/>
            <person name="Pinho C."/>
            <person name="Perez I de Lanuza G."/>
            <person name="Afonso S."/>
            <person name="Brejcha J."/>
            <person name="Rubin C.J."/>
            <person name="Wallerman O."/>
            <person name="Pereira P."/>
            <person name="Sabatino S.J."/>
            <person name="Bellati A."/>
            <person name="Pellitteri-Rosa D."/>
            <person name="Bosakova Z."/>
            <person name="Bunikis I."/>
            <person name="Carretero M.A."/>
            <person name="Feiner N."/>
            <person name="Marsik P."/>
            <person name="Pauperio F."/>
            <person name="Salvi D."/>
            <person name="Soler L."/>
            <person name="While G.M."/>
            <person name="Uller T."/>
            <person name="Font E."/>
            <person name="Andersson L."/>
            <person name="Carneiro M."/>
        </authorList>
    </citation>
    <scope>NUCLEOTIDE SEQUENCE</scope>
</reference>
<dbReference type="GO" id="GO:0006082">
    <property type="term" value="P:organic acid metabolic process"/>
    <property type="evidence" value="ECO:0007669"/>
    <property type="project" value="TreeGrafter"/>
</dbReference>
<keyword evidence="5 13" id="KW-0349">Heme</keyword>
<dbReference type="FunFam" id="1.10.630.10:FF:000004">
    <property type="entry name" value="cytochrome P450 2D15 isoform X1"/>
    <property type="match status" value="1"/>
</dbReference>
<keyword evidence="9 14" id="KW-0560">Oxidoreductase</keyword>
<comment type="subcellular location">
    <subcellularLocation>
        <location evidence="3">Endoplasmic reticulum membrane</location>
    </subcellularLocation>
    <subcellularLocation>
        <location evidence="2">Microsome membrane</location>
    </subcellularLocation>
</comment>
<gene>
    <name evidence="16" type="primary">LOC114598918</name>
</gene>
<dbReference type="Pfam" id="PF00067">
    <property type="entry name" value="p450"/>
    <property type="match status" value="1"/>
</dbReference>
<dbReference type="InterPro" id="IPR008071">
    <property type="entry name" value="Cyt_P450_E_grp-I_CYP2J-like"/>
</dbReference>
<keyword evidence="12 15" id="KW-0472">Membrane</keyword>
<evidence type="ECO:0000256" key="12">
    <source>
        <dbReference type="ARBA" id="ARBA00023136"/>
    </source>
</evidence>
<dbReference type="PANTHER" id="PTHR24300:SF177">
    <property type="entry name" value="CYTOCHROME P450 2J2"/>
    <property type="match status" value="1"/>
</dbReference>
<dbReference type="PANTHER" id="PTHR24300">
    <property type="entry name" value="CYTOCHROME P450 508A4-RELATED"/>
    <property type="match status" value="1"/>
</dbReference>
<protein>
    <submittedName>
        <fullName evidence="16">Cytochrome P450 2J2-like</fullName>
    </submittedName>
</protein>
<evidence type="ECO:0000256" key="7">
    <source>
        <dbReference type="ARBA" id="ARBA00022824"/>
    </source>
</evidence>
<name>A0A670I269_PODMU</name>
<dbReference type="GO" id="GO:0016712">
    <property type="term" value="F:oxidoreductase activity, acting on paired donors, with incorporation or reduction of molecular oxygen, reduced flavin or flavoprotein as one donor, and incorporation of one atom of oxygen"/>
    <property type="evidence" value="ECO:0007669"/>
    <property type="project" value="InterPro"/>
</dbReference>
<dbReference type="InterPro" id="IPR050182">
    <property type="entry name" value="Cytochrome_P450_fam2"/>
</dbReference>
<keyword evidence="10 13" id="KW-0408">Iron</keyword>
<evidence type="ECO:0000313" key="16">
    <source>
        <dbReference type="Ensembl" id="ENSPMRP00000005527.1"/>
    </source>
</evidence>
<dbReference type="InterPro" id="IPR017972">
    <property type="entry name" value="Cyt_P450_CS"/>
</dbReference>
<evidence type="ECO:0000256" key="2">
    <source>
        <dbReference type="ARBA" id="ARBA00004524"/>
    </source>
</evidence>
<comment type="cofactor">
    <cofactor evidence="1 13">
        <name>heme</name>
        <dbReference type="ChEBI" id="CHEBI:30413"/>
    </cofactor>
</comment>
<reference evidence="16" key="2">
    <citation type="submission" date="2025-08" db="UniProtKB">
        <authorList>
            <consortium name="Ensembl"/>
        </authorList>
    </citation>
    <scope>IDENTIFICATION</scope>
</reference>
<dbReference type="GO" id="GO:0005506">
    <property type="term" value="F:iron ion binding"/>
    <property type="evidence" value="ECO:0007669"/>
    <property type="project" value="InterPro"/>
</dbReference>
<dbReference type="PRINTS" id="PR01688">
    <property type="entry name" value="EP450ICYP2J"/>
</dbReference>
<feature type="binding site" description="axial binding residue" evidence="13">
    <location>
        <position position="443"/>
    </location>
    <ligand>
        <name>heme</name>
        <dbReference type="ChEBI" id="CHEBI:30413"/>
    </ligand>
    <ligandPart>
        <name>Fe</name>
        <dbReference type="ChEBI" id="CHEBI:18248"/>
    </ligandPart>
</feature>
<evidence type="ECO:0000256" key="4">
    <source>
        <dbReference type="ARBA" id="ARBA00010617"/>
    </source>
</evidence>
<dbReference type="Proteomes" id="UP000472272">
    <property type="component" value="Chromosome 6"/>
</dbReference>
<dbReference type="Ensembl" id="ENSPMRT00000005884.1">
    <property type="protein sequence ID" value="ENSPMRP00000005527.1"/>
    <property type="gene ID" value="ENSPMRG00000003769.1"/>
</dbReference>
<dbReference type="PRINTS" id="PR00463">
    <property type="entry name" value="EP450I"/>
</dbReference>
<evidence type="ECO:0000256" key="10">
    <source>
        <dbReference type="ARBA" id="ARBA00023004"/>
    </source>
</evidence>
<evidence type="ECO:0000256" key="13">
    <source>
        <dbReference type="PIRSR" id="PIRSR602401-1"/>
    </source>
</evidence>
<keyword evidence="17" id="KW-1185">Reference proteome</keyword>
<evidence type="ECO:0000256" key="15">
    <source>
        <dbReference type="SAM" id="Phobius"/>
    </source>
</evidence>
<dbReference type="OMA" id="RPMIPNL"/>
<evidence type="ECO:0000313" key="17">
    <source>
        <dbReference type="Proteomes" id="UP000472272"/>
    </source>
</evidence>
<evidence type="ECO:0000256" key="3">
    <source>
        <dbReference type="ARBA" id="ARBA00004586"/>
    </source>
</evidence>
<proteinExistence type="inferred from homology"/>
<organism evidence="16 17">
    <name type="scientific">Podarcis muralis</name>
    <name type="common">Wall lizard</name>
    <name type="synonym">Lacerta muralis</name>
    <dbReference type="NCBI Taxonomy" id="64176"/>
    <lineage>
        <taxon>Eukaryota</taxon>
        <taxon>Metazoa</taxon>
        <taxon>Chordata</taxon>
        <taxon>Craniata</taxon>
        <taxon>Vertebrata</taxon>
        <taxon>Euteleostomi</taxon>
        <taxon>Lepidosauria</taxon>
        <taxon>Squamata</taxon>
        <taxon>Bifurcata</taxon>
        <taxon>Unidentata</taxon>
        <taxon>Episquamata</taxon>
        <taxon>Laterata</taxon>
        <taxon>Lacertibaenia</taxon>
        <taxon>Lacertidae</taxon>
        <taxon>Podarcis</taxon>
    </lineage>
</organism>
<dbReference type="InterPro" id="IPR036396">
    <property type="entry name" value="Cyt_P450_sf"/>
</dbReference>
<dbReference type="PRINTS" id="PR00385">
    <property type="entry name" value="P450"/>
</dbReference>
<keyword evidence="11 14" id="KW-0503">Monooxygenase</keyword>
<dbReference type="RefSeq" id="XP_028589126.1">
    <property type="nucleotide sequence ID" value="XM_028733293.1"/>
</dbReference>
<dbReference type="InterPro" id="IPR002401">
    <property type="entry name" value="Cyt_P450_E_grp-I"/>
</dbReference>
<dbReference type="GO" id="GO:0005789">
    <property type="term" value="C:endoplasmic reticulum membrane"/>
    <property type="evidence" value="ECO:0007669"/>
    <property type="project" value="UniProtKB-SubCell"/>
</dbReference>
<dbReference type="GeneTree" id="ENSGT00950000182879"/>
<sequence length="496" mass="56635">MLLQLLSVLWEALSLQVALVFLATFLLIADYKKQIGPRNFPPGPWPLPFVGNMLHTDFKKPQISVGKLAEKYGNVFGLRYGSTRVVAVNGLHLVKEALVHQGEYFVDRPKAPVVDKLFGSLGLVFSNGLIWKQQRRFALSTLRNFGLGKRSLEERIQEESRYLKEAIEAEKGQPFDPHFQINNAVSNIICSITFGDRFEYHDNRFQKLLHLLDEALLLQGSVWSMLYNIIPSVMKYLPGPHHTLFKKWEQLKSFVRGIIEKHKEDWNPSEPRDFIDAYLNEMAKEDSASSFHEENLLHSALDLFLAGTETTSTTLRWGLLYMAIYPDIQAKVQAEIDSVIGQSRQPAMDDRDRMPYTNAVVHEIQRISNIIPLNVPRLTTKDTTLAGFHIPKGSFLAANLTSLHFDEDEWETPNVFNPGHFLENGQFRKREAFLPFSAGKRACLGEQLARTELFIFFTALIQKFTFQAPKDVTLSCEFRVGLTVSPLPYRICAFSR</sequence>